<dbReference type="AlphaFoldDB" id="X0WU42"/>
<feature type="transmembrane region" description="Helical" evidence="1">
    <location>
        <begin position="69"/>
        <end position="87"/>
    </location>
</feature>
<sequence>PFAVGGTNSDTWVTANTLRRGIPLVNITEDVRVVHFPHSKKYKESPRNEELSRRNRILAKNDSYGSDVATYYLIQGGIIPCILYFRYKIFEAKKC</sequence>
<accession>X0WU42</accession>
<comment type="caution">
    <text evidence="2">The sequence shown here is derived from an EMBL/GenBank/DDBJ whole genome shotgun (WGS) entry which is preliminary data.</text>
</comment>
<reference evidence="2" key="1">
    <citation type="journal article" date="2014" name="Front. Microbiol.">
        <title>High frequency of phylogenetically diverse reductive dehalogenase-homologous genes in deep subseafloor sedimentary metagenomes.</title>
        <authorList>
            <person name="Kawai M."/>
            <person name="Futagami T."/>
            <person name="Toyoda A."/>
            <person name="Takaki Y."/>
            <person name="Nishi S."/>
            <person name="Hori S."/>
            <person name="Arai W."/>
            <person name="Tsubouchi T."/>
            <person name="Morono Y."/>
            <person name="Uchiyama I."/>
            <person name="Ito T."/>
            <person name="Fujiyama A."/>
            <person name="Inagaki F."/>
            <person name="Takami H."/>
        </authorList>
    </citation>
    <scope>NUCLEOTIDE SEQUENCE</scope>
    <source>
        <strain evidence="2">Expedition CK06-06</strain>
    </source>
</reference>
<protein>
    <submittedName>
        <fullName evidence="2">Uncharacterized protein</fullName>
    </submittedName>
</protein>
<evidence type="ECO:0000313" key="2">
    <source>
        <dbReference type="EMBL" id="GAG16251.1"/>
    </source>
</evidence>
<gene>
    <name evidence="2" type="ORF">S01H1_54307</name>
</gene>
<name>X0WU42_9ZZZZ</name>
<evidence type="ECO:0000256" key="1">
    <source>
        <dbReference type="SAM" id="Phobius"/>
    </source>
</evidence>
<keyword evidence="1" id="KW-0812">Transmembrane</keyword>
<organism evidence="2">
    <name type="scientific">marine sediment metagenome</name>
    <dbReference type="NCBI Taxonomy" id="412755"/>
    <lineage>
        <taxon>unclassified sequences</taxon>
        <taxon>metagenomes</taxon>
        <taxon>ecological metagenomes</taxon>
    </lineage>
</organism>
<proteinExistence type="predicted"/>
<keyword evidence="1" id="KW-1133">Transmembrane helix</keyword>
<keyword evidence="1" id="KW-0472">Membrane</keyword>
<dbReference type="EMBL" id="BARS01035227">
    <property type="protein sequence ID" value="GAG16251.1"/>
    <property type="molecule type" value="Genomic_DNA"/>
</dbReference>
<feature type="non-terminal residue" evidence="2">
    <location>
        <position position="1"/>
    </location>
</feature>